<evidence type="ECO:0000256" key="1">
    <source>
        <dbReference type="SAM" id="MobiDB-lite"/>
    </source>
</evidence>
<dbReference type="EMBL" id="CM000845">
    <property type="protein sequence ID" value="KRH26153.1"/>
    <property type="molecule type" value="Genomic_DNA"/>
</dbReference>
<proteinExistence type="predicted"/>
<keyword evidence="4" id="KW-1185">Reference proteome</keyword>
<reference evidence="2" key="3">
    <citation type="submission" date="2018-07" db="EMBL/GenBank/DDBJ databases">
        <title>WGS assembly of Glycine max.</title>
        <authorList>
            <person name="Schmutz J."/>
            <person name="Cannon S."/>
            <person name="Schlueter J."/>
            <person name="Ma J."/>
            <person name="Mitros T."/>
            <person name="Nelson W."/>
            <person name="Hyten D."/>
            <person name="Song Q."/>
            <person name="Thelen J."/>
            <person name="Cheng J."/>
            <person name="Xu D."/>
            <person name="Hellsten U."/>
            <person name="May G."/>
            <person name="Yu Y."/>
            <person name="Sakurai T."/>
            <person name="Umezawa T."/>
            <person name="Bhattacharyya M."/>
            <person name="Sandhu D."/>
            <person name="Valliyodan B."/>
            <person name="Lindquist E."/>
            <person name="Peto M."/>
            <person name="Grant D."/>
            <person name="Shu S."/>
            <person name="Goodstein D."/>
            <person name="Barry K."/>
            <person name="Futrell-Griggs M."/>
            <person name="Abernathy B."/>
            <person name="Du J."/>
            <person name="Tian Z."/>
            <person name="Zhu L."/>
            <person name="Gill N."/>
            <person name="Joshi T."/>
            <person name="Libault M."/>
            <person name="Sethuraman A."/>
            <person name="Zhang X."/>
            <person name="Shinozaki K."/>
            <person name="Nguyen H."/>
            <person name="Wing R."/>
            <person name="Cregan P."/>
            <person name="Specht J."/>
            <person name="Grimwood J."/>
            <person name="Rokhsar D."/>
            <person name="Stacey G."/>
            <person name="Shoemaker R."/>
            <person name="Jackson S."/>
        </authorList>
    </citation>
    <scope>NUCLEOTIDE SEQUENCE</scope>
    <source>
        <tissue evidence="2">Callus</tissue>
    </source>
</reference>
<dbReference type="InParanoid" id="K7LV48"/>
<dbReference type="AlphaFoldDB" id="K7LV48"/>
<evidence type="ECO:0000313" key="3">
    <source>
        <dbReference type="EnsemblPlants" id="KRH26153"/>
    </source>
</evidence>
<feature type="region of interest" description="Disordered" evidence="1">
    <location>
        <begin position="25"/>
        <end position="58"/>
    </location>
</feature>
<dbReference type="Gramene" id="KRH26153">
    <property type="protein sequence ID" value="KRH26153"/>
    <property type="gene ID" value="GLYMA_12G155500"/>
</dbReference>
<sequence>MIILQTNFPTSDILGRQESRILRPWFASEKSPSSSSQGSSPFCHHSKTKSNSIINCGRKPEKLHGVNWKRGDDRFNETVCPPYSTCSPSKKLGDGAPFL</sequence>
<evidence type="ECO:0000313" key="2">
    <source>
        <dbReference type="EMBL" id="KRH26153.1"/>
    </source>
</evidence>
<evidence type="ECO:0000313" key="4">
    <source>
        <dbReference type="Proteomes" id="UP000008827"/>
    </source>
</evidence>
<gene>
    <name evidence="2" type="ORF">GLYMA_12G155500</name>
</gene>
<organism evidence="2">
    <name type="scientific">Glycine max</name>
    <name type="common">Soybean</name>
    <name type="synonym">Glycine hispida</name>
    <dbReference type="NCBI Taxonomy" id="3847"/>
    <lineage>
        <taxon>Eukaryota</taxon>
        <taxon>Viridiplantae</taxon>
        <taxon>Streptophyta</taxon>
        <taxon>Embryophyta</taxon>
        <taxon>Tracheophyta</taxon>
        <taxon>Spermatophyta</taxon>
        <taxon>Magnoliopsida</taxon>
        <taxon>eudicotyledons</taxon>
        <taxon>Gunneridae</taxon>
        <taxon>Pentapetalae</taxon>
        <taxon>rosids</taxon>
        <taxon>fabids</taxon>
        <taxon>Fabales</taxon>
        <taxon>Fabaceae</taxon>
        <taxon>Papilionoideae</taxon>
        <taxon>50 kb inversion clade</taxon>
        <taxon>NPAAA clade</taxon>
        <taxon>indigoferoid/millettioid clade</taxon>
        <taxon>Phaseoleae</taxon>
        <taxon>Glycine</taxon>
        <taxon>Glycine subgen. Soja</taxon>
    </lineage>
</organism>
<reference evidence="3" key="2">
    <citation type="submission" date="2018-02" db="UniProtKB">
        <authorList>
            <consortium name="EnsemblPlants"/>
        </authorList>
    </citation>
    <scope>IDENTIFICATION</scope>
    <source>
        <strain evidence="3">Williams 82</strain>
    </source>
</reference>
<dbReference type="PaxDb" id="3847-GLYMA12G25080.1"/>
<dbReference type="EnsemblPlants" id="KRH26153">
    <property type="protein sequence ID" value="KRH26153"/>
    <property type="gene ID" value="GLYMA_12G155500"/>
</dbReference>
<reference evidence="2 3" key="1">
    <citation type="journal article" date="2010" name="Nature">
        <title>Genome sequence of the palaeopolyploid soybean.</title>
        <authorList>
            <person name="Schmutz J."/>
            <person name="Cannon S.B."/>
            <person name="Schlueter J."/>
            <person name="Ma J."/>
            <person name="Mitros T."/>
            <person name="Nelson W."/>
            <person name="Hyten D.L."/>
            <person name="Song Q."/>
            <person name="Thelen J.J."/>
            <person name="Cheng J."/>
            <person name="Xu D."/>
            <person name="Hellsten U."/>
            <person name="May G.D."/>
            <person name="Yu Y."/>
            <person name="Sakurai T."/>
            <person name="Umezawa T."/>
            <person name="Bhattacharyya M.K."/>
            <person name="Sandhu D."/>
            <person name="Valliyodan B."/>
            <person name="Lindquist E."/>
            <person name="Peto M."/>
            <person name="Grant D."/>
            <person name="Shu S."/>
            <person name="Goodstein D."/>
            <person name="Barry K."/>
            <person name="Futrell-Griggs M."/>
            <person name="Abernathy B."/>
            <person name="Du J."/>
            <person name="Tian Z."/>
            <person name="Zhu L."/>
            <person name="Gill N."/>
            <person name="Joshi T."/>
            <person name="Libault M."/>
            <person name="Sethuraman A."/>
            <person name="Zhang X.-C."/>
            <person name="Shinozaki K."/>
            <person name="Nguyen H.T."/>
            <person name="Wing R.A."/>
            <person name="Cregan P."/>
            <person name="Specht J."/>
            <person name="Grimwood J."/>
            <person name="Rokhsar D."/>
            <person name="Stacey G."/>
            <person name="Shoemaker R.C."/>
            <person name="Jackson S.A."/>
        </authorList>
    </citation>
    <scope>NUCLEOTIDE SEQUENCE [LARGE SCALE GENOMIC DNA]</scope>
    <source>
        <strain evidence="3">cv. Williams 82</strain>
        <tissue evidence="2">Callus</tissue>
    </source>
</reference>
<dbReference type="HOGENOM" id="CLU_2324850_0_0_1"/>
<protein>
    <submittedName>
        <fullName evidence="2 3">Uncharacterized protein</fullName>
    </submittedName>
</protein>
<feature type="compositionally biased region" description="Low complexity" evidence="1">
    <location>
        <begin position="28"/>
        <end position="40"/>
    </location>
</feature>
<name>K7LV48_SOYBN</name>
<dbReference type="Proteomes" id="UP000008827">
    <property type="component" value="Chromosome 12"/>
</dbReference>
<accession>K7LV48</accession>